<protein>
    <submittedName>
        <fullName evidence="1">Uncharacterized protein</fullName>
    </submittedName>
</protein>
<evidence type="ECO:0000313" key="2">
    <source>
        <dbReference type="Proteomes" id="UP000823388"/>
    </source>
</evidence>
<sequence>MRISTRAIQSSLYWIVSESVEASSAGVPKGADPKMTSKFLGSVQFPGLFDHLLKLIILCPFGFGLRDGGVVVPLLVICVLERSCCLLAVEKRSNP</sequence>
<dbReference type="Proteomes" id="UP000823388">
    <property type="component" value="Chromosome 3N"/>
</dbReference>
<name>A0A8T0U5Z9_PANVG</name>
<reference evidence="1" key="1">
    <citation type="submission" date="2020-05" db="EMBL/GenBank/DDBJ databases">
        <title>WGS assembly of Panicum virgatum.</title>
        <authorList>
            <person name="Lovell J.T."/>
            <person name="Jenkins J."/>
            <person name="Shu S."/>
            <person name="Juenger T.E."/>
            <person name="Schmutz J."/>
        </authorList>
    </citation>
    <scope>NUCLEOTIDE SEQUENCE</scope>
    <source>
        <strain evidence="1">AP13</strain>
    </source>
</reference>
<dbReference type="AlphaFoldDB" id="A0A8T0U5Z9"/>
<dbReference type="EMBL" id="CM029042">
    <property type="protein sequence ID" value="KAG2618300.1"/>
    <property type="molecule type" value="Genomic_DNA"/>
</dbReference>
<comment type="caution">
    <text evidence="1">The sequence shown here is derived from an EMBL/GenBank/DDBJ whole genome shotgun (WGS) entry which is preliminary data.</text>
</comment>
<keyword evidence="2" id="KW-1185">Reference proteome</keyword>
<organism evidence="1 2">
    <name type="scientific">Panicum virgatum</name>
    <name type="common">Blackwell switchgrass</name>
    <dbReference type="NCBI Taxonomy" id="38727"/>
    <lineage>
        <taxon>Eukaryota</taxon>
        <taxon>Viridiplantae</taxon>
        <taxon>Streptophyta</taxon>
        <taxon>Embryophyta</taxon>
        <taxon>Tracheophyta</taxon>
        <taxon>Spermatophyta</taxon>
        <taxon>Magnoliopsida</taxon>
        <taxon>Liliopsida</taxon>
        <taxon>Poales</taxon>
        <taxon>Poaceae</taxon>
        <taxon>PACMAD clade</taxon>
        <taxon>Panicoideae</taxon>
        <taxon>Panicodae</taxon>
        <taxon>Paniceae</taxon>
        <taxon>Panicinae</taxon>
        <taxon>Panicum</taxon>
        <taxon>Panicum sect. Hiantes</taxon>
    </lineage>
</organism>
<proteinExistence type="predicted"/>
<accession>A0A8T0U5Z9</accession>
<gene>
    <name evidence="1" type="ORF">PVAP13_3NG080011</name>
</gene>
<evidence type="ECO:0000313" key="1">
    <source>
        <dbReference type="EMBL" id="KAG2618300.1"/>
    </source>
</evidence>